<evidence type="ECO:0000313" key="2">
    <source>
        <dbReference type="EMBL" id="MEQ2288236.1"/>
    </source>
</evidence>
<gene>
    <name evidence="2" type="ORF">AMECASPLE_020636</name>
</gene>
<accession>A0ABV0Y3D4</accession>
<feature type="compositionally biased region" description="Basic and acidic residues" evidence="1">
    <location>
        <begin position="70"/>
        <end position="90"/>
    </location>
</feature>
<reference evidence="2 3" key="1">
    <citation type="submission" date="2021-06" db="EMBL/GenBank/DDBJ databases">
        <authorList>
            <person name="Palmer J.M."/>
        </authorList>
    </citation>
    <scope>NUCLEOTIDE SEQUENCE [LARGE SCALE GENOMIC DNA]</scope>
    <source>
        <strain evidence="2 3">AS_MEX2019</strain>
        <tissue evidence="2">Muscle</tissue>
    </source>
</reference>
<comment type="caution">
    <text evidence="2">The sequence shown here is derived from an EMBL/GenBank/DDBJ whole genome shotgun (WGS) entry which is preliminary data.</text>
</comment>
<evidence type="ECO:0000256" key="1">
    <source>
        <dbReference type="SAM" id="MobiDB-lite"/>
    </source>
</evidence>
<dbReference type="EMBL" id="JAHRIP010020543">
    <property type="protein sequence ID" value="MEQ2288236.1"/>
    <property type="molecule type" value="Genomic_DNA"/>
</dbReference>
<feature type="region of interest" description="Disordered" evidence="1">
    <location>
        <begin position="61"/>
        <end position="131"/>
    </location>
</feature>
<proteinExistence type="predicted"/>
<dbReference type="Proteomes" id="UP001469553">
    <property type="component" value="Unassembled WGS sequence"/>
</dbReference>
<keyword evidence="3" id="KW-1185">Reference proteome</keyword>
<sequence length="131" mass="14999">MWVALEEGLNAAINHGLRRVTICLDGLRSHDLPWESAEKVAHHVVKTDASLTEIVIITSLSQHESRRKRELPLVERMDEKKPKDPPHLEIPRIQQGNEIKPHPDEKRYLHKSETNQVSRLEKGPKSAKKDG</sequence>
<feature type="compositionally biased region" description="Basic and acidic residues" evidence="1">
    <location>
        <begin position="99"/>
        <end position="131"/>
    </location>
</feature>
<name>A0ABV0Y3D4_9TELE</name>
<evidence type="ECO:0000313" key="3">
    <source>
        <dbReference type="Proteomes" id="UP001469553"/>
    </source>
</evidence>
<protein>
    <submittedName>
        <fullName evidence="2">Uncharacterized protein</fullName>
    </submittedName>
</protein>
<feature type="non-terminal residue" evidence="2">
    <location>
        <position position="131"/>
    </location>
</feature>
<organism evidence="2 3">
    <name type="scientific">Ameca splendens</name>
    <dbReference type="NCBI Taxonomy" id="208324"/>
    <lineage>
        <taxon>Eukaryota</taxon>
        <taxon>Metazoa</taxon>
        <taxon>Chordata</taxon>
        <taxon>Craniata</taxon>
        <taxon>Vertebrata</taxon>
        <taxon>Euteleostomi</taxon>
        <taxon>Actinopterygii</taxon>
        <taxon>Neopterygii</taxon>
        <taxon>Teleostei</taxon>
        <taxon>Neoteleostei</taxon>
        <taxon>Acanthomorphata</taxon>
        <taxon>Ovalentaria</taxon>
        <taxon>Atherinomorphae</taxon>
        <taxon>Cyprinodontiformes</taxon>
        <taxon>Goodeidae</taxon>
        <taxon>Ameca</taxon>
    </lineage>
</organism>